<accession>A0A382F6S4</accession>
<protein>
    <recommendedName>
        <fullName evidence="4">Type I restriction modification DNA specificity domain-containing protein</fullName>
    </recommendedName>
</protein>
<dbReference type="GO" id="GO:0009307">
    <property type="term" value="P:DNA restriction-modification system"/>
    <property type="evidence" value="ECO:0007669"/>
    <property type="project" value="UniProtKB-KW"/>
</dbReference>
<dbReference type="PANTHER" id="PTHR43140:SF1">
    <property type="entry name" value="TYPE I RESTRICTION ENZYME ECOKI SPECIFICITY SUBUNIT"/>
    <property type="match status" value="1"/>
</dbReference>
<sequence>GVTGSHTRAKTPQILRFLTPVPPREEQERIVEVLEGQLSRLDTALQSVHTVREKAARFRRSLLHAAFTGVLTGHDVEEGELPSGWAVSRLGDLAGLGPKVPVELLEANDDLSFVPMAAVTEVSGEVDLTQTITAQEGKKRSLKYFADGDVIFAKITPCMENGKVARPSGLTNGAAFGSTEFHVLRPTLAIDGDFLRLFLVHDDFRYEAERAMTGAVGQRRVPKKYLEDFLLPTPPLEEQERIVEILEDQLSRLDASLAVADAVEERSAALRRSLLHSAFAGRLTREWREAVNV</sequence>
<organism evidence="5">
    <name type="scientific">marine metagenome</name>
    <dbReference type="NCBI Taxonomy" id="408172"/>
    <lineage>
        <taxon>unclassified sequences</taxon>
        <taxon>metagenomes</taxon>
        <taxon>ecological metagenomes</taxon>
    </lineage>
</organism>
<keyword evidence="3" id="KW-0238">DNA-binding</keyword>
<evidence type="ECO:0000313" key="5">
    <source>
        <dbReference type="EMBL" id="SVB57787.1"/>
    </source>
</evidence>
<evidence type="ECO:0000256" key="3">
    <source>
        <dbReference type="ARBA" id="ARBA00023125"/>
    </source>
</evidence>
<keyword evidence="2" id="KW-0680">Restriction system</keyword>
<evidence type="ECO:0000256" key="2">
    <source>
        <dbReference type="ARBA" id="ARBA00022747"/>
    </source>
</evidence>
<dbReference type="InterPro" id="IPR000055">
    <property type="entry name" value="Restrct_endonuc_typeI_TRD"/>
</dbReference>
<dbReference type="GO" id="GO:0003677">
    <property type="term" value="F:DNA binding"/>
    <property type="evidence" value="ECO:0007669"/>
    <property type="project" value="UniProtKB-KW"/>
</dbReference>
<reference evidence="5" key="1">
    <citation type="submission" date="2018-05" db="EMBL/GenBank/DDBJ databases">
        <authorList>
            <person name="Lanie J.A."/>
            <person name="Ng W.-L."/>
            <person name="Kazmierczak K.M."/>
            <person name="Andrzejewski T.M."/>
            <person name="Davidsen T.M."/>
            <person name="Wayne K.J."/>
            <person name="Tettelin H."/>
            <person name="Glass J.I."/>
            <person name="Rusch D."/>
            <person name="Podicherti R."/>
            <person name="Tsui H.-C.T."/>
            <person name="Winkler M.E."/>
        </authorList>
    </citation>
    <scope>NUCLEOTIDE SEQUENCE</scope>
</reference>
<proteinExistence type="inferred from homology"/>
<feature type="non-terminal residue" evidence="5">
    <location>
        <position position="1"/>
    </location>
</feature>
<dbReference type="SUPFAM" id="SSF116734">
    <property type="entry name" value="DNA methylase specificity domain"/>
    <property type="match status" value="2"/>
</dbReference>
<dbReference type="Pfam" id="PF01420">
    <property type="entry name" value="Methylase_S"/>
    <property type="match status" value="1"/>
</dbReference>
<dbReference type="InterPro" id="IPR051212">
    <property type="entry name" value="Type-I_RE_S_subunit"/>
</dbReference>
<evidence type="ECO:0000259" key="4">
    <source>
        <dbReference type="Pfam" id="PF01420"/>
    </source>
</evidence>
<evidence type="ECO:0000256" key="1">
    <source>
        <dbReference type="ARBA" id="ARBA00010923"/>
    </source>
</evidence>
<dbReference type="EMBL" id="UINC01047911">
    <property type="protein sequence ID" value="SVB57787.1"/>
    <property type="molecule type" value="Genomic_DNA"/>
</dbReference>
<dbReference type="CDD" id="cd17260">
    <property type="entry name" value="RMtype1_S_EcoEI-TRD1-CR1_like"/>
    <property type="match status" value="1"/>
</dbReference>
<feature type="domain" description="Type I restriction modification DNA specificity" evidence="4">
    <location>
        <begin position="82"/>
        <end position="248"/>
    </location>
</feature>
<dbReference type="AlphaFoldDB" id="A0A382F6S4"/>
<comment type="similarity">
    <text evidence="1">Belongs to the type-I restriction system S methylase family.</text>
</comment>
<name>A0A382F6S4_9ZZZZ</name>
<dbReference type="InterPro" id="IPR044946">
    <property type="entry name" value="Restrct_endonuc_typeI_TRD_sf"/>
</dbReference>
<dbReference type="PANTHER" id="PTHR43140">
    <property type="entry name" value="TYPE-1 RESTRICTION ENZYME ECOKI SPECIFICITY PROTEIN"/>
    <property type="match status" value="1"/>
</dbReference>
<dbReference type="Gene3D" id="3.90.220.20">
    <property type="entry name" value="DNA methylase specificity domains"/>
    <property type="match status" value="2"/>
</dbReference>
<gene>
    <name evidence="5" type="ORF">METZ01_LOCUS210641</name>
</gene>